<dbReference type="Proteomes" id="UP001501842">
    <property type="component" value="Unassembled WGS sequence"/>
</dbReference>
<evidence type="ECO:0000313" key="1">
    <source>
        <dbReference type="EMBL" id="GAA2726567.1"/>
    </source>
</evidence>
<organism evidence="1 2">
    <name type="scientific">Actinocorallia aurantiaca</name>
    <dbReference type="NCBI Taxonomy" id="46204"/>
    <lineage>
        <taxon>Bacteria</taxon>
        <taxon>Bacillati</taxon>
        <taxon>Actinomycetota</taxon>
        <taxon>Actinomycetes</taxon>
        <taxon>Streptosporangiales</taxon>
        <taxon>Thermomonosporaceae</taxon>
        <taxon>Actinocorallia</taxon>
    </lineage>
</organism>
<evidence type="ECO:0000313" key="2">
    <source>
        <dbReference type="Proteomes" id="UP001501842"/>
    </source>
</evidence>
<comment type="caution">
    <text evidence="1">The sequence shown here is derived from an EMBL/GenBank/DDBJ whole genome shotgun (WGS) entry which is preliminary data.</text>
</comment>
<protein>
    <submittedName>
        <fullName evidence="1">Uncharacterized protein</fullName>
    </submittedName>
</protein>
<reference evidence="1 2" key="1">
    <citation type="journal article" date="2019" name="Int. J. Syst. Evol. Microbiol.">
        <title>The Global Catalogue of Microorganisms (GCM) 10K type strain sequencing project: providing services to taxonomists for standard genome sequencing and annotation.</title>
        <authorList>
            <consortium name="The Broad Institute Genomics Platform"/>
            <consortium name="The Broad Institute Genome Sequencing Center for Infectious Disease"/>
            <person name="Wu L."/>
            <person name="Ma J."/>
        </authorList>
    </citation>
    <scope>NUCLEOTIDE SEQUENCE [LARGE SCALE GENOMIC DNA]</scope>
    <source>
        <strain evidence="1 2">JCM 8201</strain>
    </source>
</reference>
<dbReference type="EMBL" id="BAAATZ010000009">
    <property type="protein sequence ID" value="GAA2726567.1"/>
    <property type="molecule type" value="Genomic_DNA"/>
</dbReference>
<gene>
    <name evidence="1" type="ORF">GCM10010439_29570</name>
</gene>
<name>A0ABN3U8C8_9ACTN</name>
<accession>A0ABN3U8C8</accession>
<keyword evidence="2" id="KW-1185">Reference proteome</keyword>
<proteinExistence type="predicted"/>
<sequence length="98" mass="10450">MAFEEIHAAIGLVLTAVTCRSVGLRQAVRAYVEGRNAIGFERERRTTLLAVPPGSEFHERRADGTVLCLKVPLAGNIADDPVTGVHRIGARPTSSAKG</sequence>
<dbReference type="RefSeq" id="WP_344450928.1">
    <property type="nucleotide sequence ID" value="NZ_BAAATZ010000009.1"/>
</dbReference>